<feature type="compositionally biased region" description="Basic residues" evidence="1">
    <location>
        <begin position="161"/>
        <end position="170"/>
    </location>
</feature>
<sequence length="245" mass="25149">MLPWGAGRGVGRGPGVGAPAGRGPGAGAGREAPCGEGAPCDAPGEAGGRGARRVGPPSVLSASVNLRTTGASIVEDAERTNSPSSWSLAMTTLLSTPNSLASSYTRTFATSLLLVRGWSSAGPSLPHVCTHRVLIECSSQSRPTSDSRGTASLDLSDRPLTTHHRSKKHAVVPSPAAPARAKPERTPCGAPPGPGTPDRDADALPARAFGRGDRGHKRPRPPRPAIGRPWPHAADNLRTFGTGKR</sequence>
<accession>A0A401YP80</accession>
<organism evidence="2 3">
    <name type="scientific">Embleya hyalina</name>
    <dbReference type="NCBI Taxonomy" id="516124"/>
    <lineage>
        <taxon>Bacteria</taxon>
        <taxon>Bacillati</taxon>
        <taxon>Actinomycetota</taxon>
        <taxon>Actinomycetes</taxon>
        <taxon>Kitasatosporales</taxon>
        <taxon>Streptomycetaceae</taxon>
        <taxon>Embleya</taxon>
    </lineage>
</organism>
<gene>
    <name evidence="2" type="ORF">EHYA_04070</name>
</gene>
<feature type="compositionally biased region" description="Low complexity" evidence="1">
    <location>
        <begin position="29"/>
        <end position="44"/>
    </location>
</feature>
<reference evidence="2 3" key="1">
    <citation type="submission" date="2018-12" db="EMBL/GenBank/DDBJ databases">
        <title>Draft genome sequence of Embleya hyalina NBRC 13850T.</title>
        <authorList>
            <person name="Komaki H."/>
            <person name="Hosoyama A."/>
            <person name="Kimura A."/>
            <person name="Ichikawa N."/>
            <person name="Tamura T."/>
        </authorList>
    </citation>
    <scope>NUCLEOTIDE SEQUENCE [LARGE SCALE GENOMIC DNA]</scope>
    <source>
        <strain evidence="2 3">NBRC 13850</strain>
    </source>
</reference>
<feature type="region of interest" description="Disordered" evidence="1">
    <location>
        <begin position="138"/>
        <end position="245"/>
    </location>
</feature>
<dbReference type="EMBL" id="BIFH01000020">
    <property type="protein sequence ID" value="GCD96385.1"/>
    <property type="molecule type" value="Genomic_DNA"/>
</dbReference>
<evidence type="ECO:0000313" key="3">
    <source>
        <dbReference type="Proteomes" id="UP000286931"/>
    </source>
</evidence>
<evidence type="ECO:0000313" key="2">
    <source>
        <dbReference type="EMBL" id="GCD96385.1"/>
    </source>
</evidence>
<keyword evidence="3" id="KW-1185">Reference proteome</keyword>
<comment type="caution">
    <text evidence="2">The sequence shown here is derived from an EMBL/GenBank/DDBJ whole genome shotgun (WGS) entry which is preliminary data.</text>
</comment>
<feature type="compositionally biased region" description="Gly residues" evidence="1">
    <location>
        <begin position="1"/>
        <end position="28"/>
    </location>
</feature>
<dbReference type="Proteomes" id="UP000286931">
    <property type="component" value="Unassembled WGS sequence"/>
</dbReference>
<feature type="compositionally biased region" description="Low complexity" evidence="1">
    <location>
        <begin position="171"/>
        <end position="180"/>
    </location>
</feature>
<protein>
    <submittedName>
        <fullName evidence="2">Uncharacterized protein</fullName>
    </submittedName>
</protein>
<proteinExistence type="predicted"/>
<feature type="region of interest" description="Disordered" evidence="1">
    <location>
        <begin position="1"/>
        <end position="58"/>
    </location>
</feature>
<feature type="compositionally biased region" description="Polar residues" evidence="1">
    <location>
        <begin position="138"/>
        <end position="150"/>
    </location>
</feature>
<dbReference type="AlphaFoldDB" id="A0A401YP80"/>
<name>A0A401YP80_9ACTN</name>
<evidence type="ECO:0000256" key="1">
    <source>
        <dbReference type="SAM" id="MobiDB-lite"/>
    </source>
</evidence>